<dbReference type="AlphaFoldDB" id="A0A402BK89"/>
<proteinExistence type="predicted"/>
<keyword evidence="2" id="KW-1185">Reference proteome</keyword>
<sequence length="214" mass="20744">MNIGKSKWGKFCLSGILMGGIVLISSAMLALPTQAASPQLRSAELATPISCGVGTPCVIAPTIPVGGGSLSGSTNPMVVNNGSPVSIQPVDQTIGFSFGSNVSDLRGTAVGWNISASATALNFITATSDLFLDTPTPIIVTCSGGATCSSPGALTLAAGGVDLVPGPVALVSAPIGGGLGPYNISTLGNFNLPANASAGSASGGVISLTISSGP</sequence>
<comment type="caution">
    <text evidence="1">The sequence shown here is derived from an EMBL/GenBank/DDBJ whole genome shotgun (WGS) entry which is preliminary data.</text>
</comment>
<dbReference type="RefSeq" id="WP_126631673.1">
    <property type="nucleotide sequence ID" value="NZ_BIFT01000002.1"/>
</dbReference>
<protein>
    <recommendedName>
        <fullName evidence="3">WxL domain-containing protein</fullName>
    </recommendedName>
</protein>
<dbReference type="Proteomes" id="UP000287171">
    <property type="component" value="Unassembled WGS sequence"/>
</dbReference>
<gene>
    <name evidence="1" type="ORF">KDA_72240</name>
</gene>
<accession>A0A402BK89</accession>
<dbReference type="EMBL" id="BIFT01000002">
    <property type="protein sequence ID" value="GCE31740.1"/>
    <property type="molecule type" value="Genomic_DNA"/>
</dbReference>
<reference evidence="2" key="1">
    <citation type="submission" date="2018-12" db="EMBL/GenBank/DDBJ databases">
        <title>Tengunoibacter tsumagoiensis gen. nov., sp. nov., Dictyobacter kobayashii sp. nov., D. alpinus sp. nov., and D. joshuensis sp. nov. and description of Dictyobacteraceae fam. nov. within the order Ktedonobacterales isolated from Tengu-no-mugimeshi.</title>
        <authorList>
            <person name="Wang C.M."/>
            <person name="Zheng Y."/>
            <person name="Sakai Y."/>
            <person name="Toyoda A."/>
            <person name="Minakuchi Y."/>
            <person name="Abe K."/>
            <person name="Yokota A."/>
            <person name="Yabe S."/>
        </authorList>
    </citation>
    <scope>NUCLEOTIDE SEQUENCE [LARGE SCALE GENOMIC DNA]</scope>
    <source>
        <strain evidence="2">Uno16</strain>
    </source>
</reference>
<organism evidence="1 2">
    <name type="scientific">Dictyobacter alpinus</name>
    <dbReference type="NCBI Taxonomy" id="2014873"/>
    <lineage>
        <taxon>Bacteria</taxon>
        <taxon>Bacillati</taxon>
        <taxon>Chloroflexota</taxon>
        <taxon>Ktedonobacteria</taxon>
        <taxon>Ktedonobacterales</taxon>
        <taxon>Dictyobacteraceae</taxon>
        <taxon>Dictyobacter</taxon>
    </lineage>
</organism>
<evidence type="ECO:0000313" key="1">
    <source>
        <dbReference type="EMBL" id="GCE31740.1"/>
    </source>
</evidence>
<evidence type="ECO:0000313" key="2">
    <source>
        <dbReference type="Proteomes" id="UP000287171"/>
    </source>
</evidence>
<name>A0A402BK89_9CHLR</name>
<evidence type="ECO:0008006" key="3">
    <source>
        <dbReference type="Google" id="ProtNLM"/>
    </source>
</evidence>